<organism evidence="1 2">
    <name type="scientific">Corynespora cassiicola Philippines</name>
    <dbReference type="NCBI Taxonomy" id="1448308"/>
    <lineage>
        <taxon>Eukaryota</taxon>
        <taxon>Fungi</taxon>
        <taxon>Dikarya</taxon>
        <taxon>Ascomycota</taxon>
        <taxon>Pezizomycotina</taxon>
        <taxon>Dothideomycetes</taxon>
        <taxon>Pleosporomycetidae</taxon>
        <taxon>Pleosporales</taxon>
        <taxon>Corynesporascaceae</taxon>
        <taxon>Corynespora</taxon>
    </lineage>
</organism>
<accession>A0A2T2N566</accession>
<name>A0A2T2N566_CORCC</name>
<protein>
    <submittedName>
        <fullName evidence="1">Uncharacterized protein</fullName>
    </submittedName>
</protein>
<keyword evidence="2" id="KW-1185">Reference proteome</keyword>
<dbReference type="EMBL" id="KZ678148">
    <property type="protein sequence ID" value="PSN60571.1"/>
    <property type="molecule type" value="Genomic_DNA"/>
</dbReference>
<reference evidence="1 2" key="1">
    <citation type="journal article" date="2018" name="Front. Microbiol.">
        <title>Genome-Wide Analysis of Corynespora cassiicola Leaf Fall Disease Putative Effectors.</title>
        <authorList>
            <person name="Lopez D."/>
            <person name="Ribeiro S."/>
            <person name="Label P."/>
            <person name="Fumanal B."/>
            <person name="Venisse J.S."/>
            <person name="Kohler A."/>
            <person name="de Oliveira R.R."/>
            <person name="Labutti K."/>
            <person name="Lipzen A."/>
            <person name="Lail K."/>
            <person name="Bauer D."/>
            <person name="Ohm R.A."/>
            <person name="Barry K.W."/>
            <person name="Spatafora J."/>
            <person name="Grigoriev I.V."/>
            <person name="Martin F.M."/>
            <person name="Pujade-Renaud V."/>
        </authorList>
    </citation>
    <scope>NUCLEOTIDE SEQUENCE [LARGE SCALE GENOMIC DNA]</scope>
    <source>
        <strain evidence="1 2">Philippines</strain>
    </source>
</reference>
<proteinExistence type="predicted"/>
<evidence type="ECO:0000313" key="2">
    <source>
        <dbReference type="Proteomes" id="UP000240883"/>
    </source>
</evidence>
<evidence type="ECO:0000313" key="1">
    <source>
        <dbReference type="EMBL" id="PSN60571.1"/>
    </source>
</evidence>
<gene>
    <name evidence="1" type="ORF">BS50DRAFT_203919</name>
</gene>
<sequence length="150" mass="16173">MPPCANQLVAVRLHCDMAAMPCDEALNRPNLVPSARRATHLVSNVMPPQWLLPRPQQSPSSQSVHACILPLQALPMAAACPPPASPATQPRRGRLNHGHWPHRHVGLLRGHCTGEQISSRSQIMPLRISLPSHGESRIQVASALSGTVSP</sequence>
<dbReference type="AlphaFoldDB" id="A0A2T2N566"/>
<dbReference type="Proteomes" id="UP000240883">
    <property type="component" value="Unassembled WGS sequence"/>
</dbReference>